<feature type="compositionally biased region" description="Basic and acidic residues" evidence="1">
    <location>
        <begin position="50"/>
        <end position="63"/>
    </location>
</feature>
<dbReference type="EMBL" id="CVQI01035525">
    <property type="protein sequence ID" value="CRK46317.1"/>
    <property type="molecule type" value="Genomic_DNA"/>
</dbReference>
<proteinExistence type="predicted"/>
<reference evidence="3" key="1">
    <citation type="submission" date="2015-05" db="EMBL/GenBank/DDBJ databases">
        <authorList>
            <person name="Fogelqvist Johan"/>
        </authorList>
    </citation>
    <scope>NUCLEOTIDE SEQUENCE [LARGE SCALE GENOMIC DNA]</scope>
</reference>
<evidence type="ECO:0000313" key="2">
    <source>
        <dbReference type="EMBL" id="CRK46317.1"/>
    </source>
</evidence>
<organism evidence="2 3">
    <name type="scientific">Verticillium longisporum</name>
    <name type="common">Verticillium dahliae var. longisporum</name>
    <dbReference type="NCBI Taxonomy" id="100787"/>
    <lineage>
        <taxon>Eukaryota</taxon>
        <taxon>Fungi</taxon>
        <taxon>Dikarya</taxon>
        <taxon>Ascomycota</taxon>
        <taxon>Pezizomycotina</taxon>
        <taxon>Sordariomycetes</taxon>
        <taxon>Hypocreomycetidae</taxon>
        <taxon>Glomerellales</taxon>
        <taxon>Plectosphaerellaceae</taxon>
        <taxon>Verticillium</taxon>
    </lineage>
</organism>
<dbReference type="Proteomes" id="UP000045706">
    <property type="component" value="Unassembled WGS sequence"/>
</dbReference>
<sequence>DDTARRLHRQPPDRARRAHAWRPLPQELQRHRQVFPQEDAVPRLVHEPQRLRLHRPQELEGCPRGHGRRRQRHAGAQAERVHVPRGHPQLRQGPDFAALQEGRIPSRRPGWRPHCALRRCQL</sequence>
<evidence type="ECO:0000313" key="3">
    <source>
        <dbReference type="Proteomes" id="UP000045706"/>
    </source>
</evidence>
<gene>
    <name evidence="2" type="ORF">BN1723_019970</name>
</gene>
<accession>A0A0G4NIK7</accession>
<name>A0A0G4NIK7_VERLO</name>
<feature type="region of interest" description="Disordered" evidence="1">
    <location>
        <begin position="50"/>
        <end position="94"/>
    </location>
</feature>
<protein>
    <submittedName>
        <fullName evidence="2">Uncharacterized protein</fullName>
    </submittedName>
</protein>
<feature type="non-terminal residue" evidence="2">
    <location>
        <position position="1"/>
    </location>
</feature>
<dbReference type="AlphaFoldDB" id="A0A0G4NIK7"/>
<evidence type="ECO:0000256" key="1">
    <source>
        <dbReference type="SAM" id="MobiDB-lite"/>
    </source>
</evidence>